<dbReference type="EMBL" id="JBHSSM010000018">
    <property type="protein sequence ID" value="MFC6315502.1"/>
    <property type="molecule type" value="Genomic_DNA"/>
</dbReference>
<dbReference type="InterPro" id="IPR009526">
    <property type="entry name" value="DUF1146"/>
</dbReference>
<dbReference type="RefSeq" id="WP_125598605.1">
    <property type="nucleotide sequence ID" value="NZ_JBHSSM010000018.1"/>
</dbReference>
<reference evidence="3" key="1">
    <citation type="journal article" date="2019" name="Int. J. Syst. Evol. Microbiol.">
        <title>The Global Catalogue of Microorganisms (GCM) 10K type strain sequencing project: providing services to taxonomists for standard genome sequencing and annotation.</title>
        <authorList>
            <consortium name="The Broad Institute Genomics Platform"/>
            <consortium name="The Broad Institute Genome Sequencing Center for Infectious Disease"/>
            <person name="Wu L."/>
            <person name="Ma J."/>
        </authorList>
    </citation>
    <scope>NUCLEOTIDE SEQUENCE [LARGE SCALE GENOMIC DNA]</scope>
    <source>
        <strain evidence="3">CCM 8897</strain>
    </source>
</reference>
<keyword evidence="3" id="KW-1185">Reference proteome</keyword>
<dbReference type="Pfam" id="PF06612">
    <property type="entry name" value="DUF1146"/>
    <property type="match status" value="1"/>
</dbReference>
<evidence type="ECO:0000313" key="2">
    <source>
        <dbReference type="EMBL" id="MFC6315502.1"/>
    </source>
</evidence>
<gene>
    <name evidence="2" type="ORF">ACFQHW_08000</name>
</gene>
<keyword evidence="1" id="KW-0812">Transmembrane</keyword>
<comment type="caution">
    <text evidence="2">The sequence shown here is derived from an EMBL/GenBank/DDBJ whole genome shotgun (WGS) entry which is preliminary data.</text>
</comment>
<organism evidence="2 3">
    <name type="scientific">Lapidilactobacillus achengensis</name>
    <dbReference type="NCBI Taxonomy" id="2486000"/>
    <lineage>
        <taxon>Bacteria</taxon>
        <taxon>Bacillati</taxon>
        <taxon>Bacillota</taxon>
        <taxon>Bacilli</taxon>
        <taxon>Lactobacillales</taxon>
        <taxon>Lactobacillaceae</taxon>
        <taxon>Lapidilactobacillus</taxon>
    </lineage>
</organism>
<dbReference type="Proteomes" id="UP001596310">
    <property type="component" value="Unassembled WGS sequence"/>
</dbReference>
<keyword evidence="1" id="KW-0472">Membrane</keyword>
<dbReference type="NCBIfam" id="TIGR02327">
    <property type="entry name" value="int_mem_ywzB"/>
    <property type="match status" value="1"/>
</dbReference>
<sequence>MSSVTVTALFTILCHLAFIYLAYQVLDVIRFDVFLHSHQEGKVRLLRVLLAIALGFAASSFLLSVINNLSTVFFGL</sequence>
<accession>A0ABW1URL5</accession>
<name>A0ABW1URL5_9LACO</name>
<feature type="transmembrane region" description="Helical" evidence="1">
    <location>
        <begin position="46"/>
        <end position="66"/>
    </location>
</feature>
<proteinExistence type="predicted"/>
<protein>
    <submittedName>
        <fullName evidence="2">DUF1146 family protein</fullName>
    </submittedName>
</protein>
<keyword evidence="1" id="KW-1133">Transmembrane helix</keyword>
<evidence type="ECO:0000256" key="1">
    <source>
        <dbReference type="SAM" id="Phobius"/>
    </source>
</evidence>
<evidence type="ECO:0000313" key="3">
    <source>
        <dbReference type="Proteomes" id="UP001596310"/>
    </source>
</evidence>
<feature type="transmembrane region" description="Helical" evidence="1">
    <location>
        <begin position="6"/>
        <end position="26"/>
    </location>
</feature>